<evidence type="ECO:0000256" key="4">
    <source>
        <dbReference type="ARBA" id="ARBA00022989"/>
    </source>
</evidence>
<dbReference type="GO" id="GO:0016020">
    <property type="term" value="C:membrane"/>
    <property type="evidence" value="ECO:0007669"/>
    <property type="project" value="UniProtKB-SubCell"/>
</dbReference>
<keyword evidence="3 7" id="KW-0812">Transmembrane</keyword>
<comment type="caution">
    <text evidence="8">The sequence shown here is derived from an EMBL/GenBank/DDBJ whole genome shotgun (WGS) entry which is preliminary data.</text>
</comment>
<feature type="non-terminal residue" evidence="8">
    <location>
        <position position="179"/>
    </location>
</feature>
<evidence type="ECO:0000256" key="1">
    <source>
        <dbReference type="ARBA" id="ARBA00004141"/>
    </source>
</evidence>
<name>A0AA35S6U4_GEOBA</name>
<keyword evidence="4 7" id="KW-1133">Transmembrane helix</keyword>
<accession>A0AA35S6U4</accession>
<dbReference type="Proteomes" id="UP001174909">
    <property type="component" value="Unassembled WGS sequence"/>
</dbReference>
<keyword evidence="9" id="KW-1185">Reference proteome</keyword>
<dbReference type="PANTHER" id="PTHR23505:SF79">
    <property type="entry name" value="PROTEIN SPINSTER"/>
    <property type="match status" value="1"/>
</dbReference>
<dbReference type="AlphaFoldDB" id="A0AA35S6U4"/>
<evidence type="ECO:0000313" key="9">
    <source>
        <dbReference type="Proteomes" id="UP001174909"/>
    </source>
</evidence>
<gene>
    <name evidence="8" type="ORF">GBAR_LOCUS13596</name>
</gene>
<evidence type="ECO:0000256" key="3">
    <source>
        <dbReference type="ARBA" id="ARBA00022692"/>
    </source>
</evidence>
<feature type="compositionally biased region" description="Basic and acidic residues" evidence="6">
    <location>
        <begin position="132"/>
        <end position="142"/>
    </location>
</feature>
<dbReference type="PANTHER" id="PTHR23505">
    <property type="entry name" value="SPINSTER"/>
    <property type="match status" value="1"/>
</dbReference>
<dbReference type="EMBL" id="CASHTH010002001">
    <property type="protein sequence ID" value="CAI8023252.1"/>
    <property type="molecule type" value="Genomic_DNA"/>
</dbReference>
<evidence type="ECO:0000256" key="6">
    <source>
        <dbReference type="SAM" id="MobiDB-lite"/>
    </source>
</evidence>
<dbReference type="InterPro" id="IPR044770">
    <property type="entry name" value="MFS_spinster-like"/>
</dbReference>
<feature type="transmembrane region" description="Helical" evidence="7">
    <location>
        <begin position="12"/>
        <end position="36"/>
    </location>
</feature>
<keyword evidence="5 7" id="KW-0472">Membrane</keyword>
<protein>
    <submittedName>
        <fullName evidence="8">Protein spinster homolog 1</fullName>
    </submittedName>
</protein>
<feature type="region of interest" description="Disordered" evidence="6">
    <location>
        <begin position="132"/>
        <end position="161"/>
    </location>
</feature>
<organism evidence="8 9">
    <name type="scientific">Geodia barretti</name>
    <name type="common">Barrett's horny sponge</name>
    <dbReference type="NCBI Taxonomy" id="519541"/>
    <lineage>
        <taxon>Eukaryota</taxon>
        <taxon>Metazoa</taxon>
        <taxon>Porifera</taxon>
        <taxon>Demospongiae</taxon>
        <taxon>Heteroscleromorpha</taxon>
        <taxon>Tetractinellida</taxon>
        <taxon>Astrophorina</taxon>
        <taxon>Geodiidae</taxon>
        <taxon>Geodia</taxon>
    </lineage>
</organism>
<dbReference type="SUPFAM" id="SSF103473">
    <property type="entry name" value="MFS general substrate transporter"/>
    <property type="match status" value="1"/>
</dbReference>
<evidence type="ECO:0000256" key="5">
    <source>
        <dbReference type="ARBA" id="ARBA00023136"/>
    </source>
</evidence>
<dbReference type="InterPro" id="IPR036259">
    <property type="entry name" value="MFS_trans_sf"/>
</dbReference>
<evidence type="ECO:0000256" key="2">
    <source>
        <dbReference type="ARBA" id="ARBA00022448"/>
    </source>
</evidence>
<reference evidence="8" key="1">
    <citation type="submission" date="2023-03" db="EMBL/GenBank/DDBJ databases">
        <authorList>
            <person name="Steffen K."/>
            <person name="Cardenas P."/>
        </authorList>
    </citation>
    <scope>NUCLEOTIDE SEQUENCE</scope>
</reference>
<feature type="transmembrane region" description="Helical" evidence="7">
    <location>
        <begin position="99"/>
        <end position="122"/>
    </location>
</feature>
<evidence type="ECO:0000256" key="7">
    <source>
        <dbReference type="SAM" id="Phobius"/>
    </source>
</evidence>
<comment type="subcellular location">
    <subcellularLocation>
        <location evidence="1">Membrane</location>
        <topology evidence="1">Multi-pass membrane protein</topology>
    </subcellularLocation>
</comment>
<sequence>AEFFFCLNWAPVAAVLLVSVWTTVVVADFIGLLLLVQYTVVPTRRATAEALQILMQHLLGDAFSPLVVGAISDMVYRFLGTYYTDSGSCDVGKGISLEFALFITVFVCGLGVAAFLSLTLVVENDRKAVERFSRGQRDREHANVNGGQWEEHTSDDEDESSRLLDEAVKEHLLSISAKT</sequence>
<evidence type="ECO:0000313" key="8">
    <source>
        <dbReference type="EMBL" id="CAI8023252.1"/>
    </source>
</evidence>
<feature type="transmembrane region" description="Helical" evidence="7">
    <location>
        <begin position="57"/>
        <end position="79"/>
    </location>
</feature>
<keyword evidence="2" id="KW-0813">Transport</keyword>
<proteinExistence type="predicted"/>